<keyword evidence="2" id="KW-1185">Reference proteome</keyword>
<evidence type="ECO:0000313" key="1">
    <source>
        <dbReference type="EMBL" id="EFX60852.1"/>
    </source>
</evidence>
<dbReference type="Proteomes" id="UP000000305">
    <property type="component" value="Unassembled WGS sequence"/>
</dbReference>
<dbReference type="PhylomeDB" id="E9I578"/>
<dbReference type="EMBL" id="GL735452">
    <property type="protein sequence ID" value="EFX60852.1"/>
    <property type="molecule type" value="Genomic_DNA"/>
</dbReference>
<feature type="non-terminal residue" evidence="1">
    <location>
        <position position="1"/>
    </location>
</feature>
<dbReference type="AlphaFoldDB" id="E9I578"/>
<dbReference type="KEGG" id="dpx:DAPPUDRAFT_122804"/>
<name>E9I578_DAPPU</name>
<organism evidence="1 2">
    <name type="scientific">Daphnia pulex</name>
    <name type="common">Water flea</name>
    <dbReference type="NCBI Taxonomy" id="6669"/>
    <lineage>
        <taxon>Eukaryota</taxon>
        <taxon>Metazoa</taxon>
        <taxon>Ecdysozoa</taxon>
        <taxon>Arthropoda</taxon>
        <taxon>Crustacea</taxon>
        <taxon>Branchiopoda</taxon>
        <taxon>Diplostraca</taxon>
        <taxon>Cladocera</taxon>
        <taxon>Anomopoda</taxon>
        <taxon>Daphniidae</taxon>
        <taxon>Daphnia</taxon>
    </lineage>
</organism>
<accession>E9I578</accession>
<protein>
    <submittedName>
        <fullName evidence="1">Uncharacterized protein</fullName>
    </submittedName>
</protein>
<evidence type="ECO:0000313" key="2">
    <source>
        <dbReference type="Proteomes" id="UP000000305"/>
    </source>
</evidence>
<gene>
    <name evidence="1" type="ORF">DAPPUDRAFT_122804</name>
</gene>
<reference evidence="1 2" key="1">
    <citation type="journal article" date="2011" name="Science">
        <title>The ecoresponsive genome of Daphnia pulex.</title>
        <authorList>
            <person name="Colbourne J.K."/>
            <person name="Pfrender M.E."/>
            <person name="Gilbert D."/>
            <person name="Thomas W.K."/>
            <person name="Tucker A."/>
            <person name="Oakley T.H."/>
            <person name="Tokishita S."/>
            <person name="Aerts A."/>
            <person name="Arnold G.J."/>
            <person name="Basu M.K."/>
            <person name="Bauer D.J."/>
            <person name="Caceres C.E."/>
            <person name="Carmel L."/>
            <person name="Casola C."/>
            <person name="Choi J.H."/>
            <person name="Detter J.C."/>
            <person name="Dong Q."/>
            <person name="Dusheyko S."/>
            <person name="Eads B.D."/>
            <person name="Frohlich T."/>
            <person name="Geiler-Samerotte K.A."/>
            <person name="Gerlach D."/>
            <person name="Hatcher P."/>
            <person name="Jogdeo S."/>
            <person name="Krijgsveld J."/>
            <person name="Kriventseva E.V."/>
            <person name="Kultz D."/>
            <person name="Laforsch C."/>
            <person name="Lindquist E."/>
            <person name="Lopez J."/>
            <person name="Manak J.R."/>
            <person name="Muller J."/>
            <person name="Pangilinan J."/>
            <person name="Patwardhan R.P."/>
            <person name="Pitluck S."/>
            <person name="Pritham E.J."/>
            <person name="Rechtsteiner A."/>
            <person name="Rho M."/>
            <person name="Rogozin I.B."/>
            <person name="Sakarya O."/>
            <person name="Salamov A."/>
            <person name="Schaack S."/>
            <person name="Shapiro H."/>
            <person name="Shiga Y."/>
            <person name="Skalitzky C."/>
            <person name="Smith Z."/>
            <person name="Souvorov A."/>
            <person name="Sung W."/>
            <person name="Tang Z."/>
            <person name="Tsuchiya D."/>
            <person name="Tu H."/>
            <person name="Vos H."/>
            <person name="Wang M."/>
            <person name="Wolf Y.I."/>
            <person name="Yamagata H."/>
            <person name="Yamada T."/>
            <person name="Ye Y."/>
            <person name="Shaw J.R."/>
            <person name="Andrews J."/>
            <person name="Crease T.J."/>
            <person name="Tang H."/>
            <person name="Lucas S.M."/>
            <person name="Robertson H.M."/>
            <person name="Bork P."/>
            <person name="Koonin E.V."/>
            <person name="Zdobnov E.M."/>
            <person name="Grigoriev I.V."/>
            <person name="Lynch M."/>
            <person name="Boore J.L."/>
        </authorList>
    </citation>
    <scope>NUCLEOTIDE SEQUENCE [LARGE SCALE GENOMIC DNA]</scope>
</reference>
<dbReference type="HOGENOM" id="CLU_1318273_0_0_1"/>
<sequence>FCHHELFSVLLRKEHAVSFWNRVVLARRFLSQRWLLSMTNVLLHPYLPDVSSSSFCFIASYTKIQLVLLHCRVETLQWSLPCRCYTRAVTHQSPRDYAQVDLRQQLVSQTENVIGGNAEETSRRWSPKTSPVSPKCQRGQSFVVGNMFSFVLVNPLAATPLFSPSSLARAALFGLVVYMSRGRTVAPALDSPKGPVRQCTIGTSPLSIR</sequence>
<dbReference type="InParanoid" id="E9I578"/>
<proteinExistence type="predicted"/>